<reference evidence="1" key="1">
    <citation type="journal article" date="2021" name="Proc. Natl. Acad. Sci. U.S.A.">
        <title>A Catalog of Tens of Thousands of Viruses from Human Metagenomes Reveals Hidden Associations with Chronic Diseases.</title>
        <authorList>
            <person name="Tisza M.J."/>
            <person name="Buck C.B."/>
        </authorList>
    </citation>
    <scope>NUCLEOTIDE SEQUENCE</scope>
    <source>
        <strain evidence="1">Ct5rm7</strain>
    </source>
</reference>
<dbReference type="EMBL" id="BK059103">
    <property type="protein sequence ID" value="DAE30219.1"/>
    <property type="molecule type" value="Genomic_DNA"/>
</dbReference>
<sequence>MIQELFDDIKTYFNDKENPTEEEQRLQQRLSEGYFPITSVHRDDLQGIGFDVDKISDDDMKKLASKMADDYCGQLFWSSMEIIADEILGFPKVKTQDIVCPKCGSEKIRYDIHESLFHCDTCSQAWDDKRYVLVEFPEESTLFEEEGTGYPAWGREDNGARYIPEVEYIRRFNRSPDPQKCYRAVCWPDSQQYIGNEGCEPIQDETALKEFGSSAYWVPLPLVKKI</sequence>
<protein>
    <submittedName>
        <fullName evidence="1">Uncharacterized protein</fullName>
    </submittedName>
</protein>
<organism evidence="1">
    <name type="scientific">virus sp. ct5rm7</name>
    <dbReference type="NCBI Taxonomy" id="2827298"/>
    <lineage>
        <taxon>Viruses</taxon>
    </lineage>
</organism>
<accession>A0A8S5RGC8</accession>
<proteinExistence type="predicted"/>
<evidence type="ECO:0000313" key="1">
    <source>
        <dbReference type="EMBL" id="DAE30219.1"/>
    </source>
</evidence>
<dbReference type="SUPFAM" id="SSF57783">
    <property type="entry name" value="Zinc beta-ribbon"/>
    <property type="match status" value="1"/>
</dbReference>
<name>A0A8S5RGC8_9VIRU</name>